<organism evidence="3 4">
    <name type="scientific">Saguinus oedipus</name>
    <name type="common">Cotton-top tamarin</name>
    <name type="synonym">Oedipomidas oedipus</name>
    <dbReference type="NCBI Taxonomy" id="9490"/>
    <lineage>
        <taxon>Eukaryota</taxon>
        <taxon>Metazoa</taxon>
        <taxon>Chordata</taxon>
        <taxon>Craniata</taxon>
        <taxon>Vertebrata</taxon>
        <taxon>Euteleostomi</taxon>
        <taxon>Mammalia</taxon>
        <taxon>Eutheria</taxon>
        <taxon>Euarchontoglires</taxon>
        <taxon>Primates</taxon>
        <taxon>Haplorrhini</taxon>
        <taxon>Platyrrhini</taxon>
        <taxon>Cebidae</taxon>
        <taxon>Callitrichinae</taxon>
        <taxon>Saguinus</taxon>
    </lineage>
</organism>
<evidence type="ECO:0000313" key="4">
    <source>
        <dbReference type="Proteomes" id="UP001266305"/>
    </source>
</evidence>
<comment type="caution">
    <text evidence="3">The sequence shown here is derived from an EMBL/GenBank/DDBJ whole genome shotgun (WGS) entry which is preliminary data.</text>
</comment>
<sequence>MYNPILKVMGTGNVHSSICYSRQRHAMHLSGLRVTLESDLLPSILFPVQNSDLPGATTVIILNLVCRLMRTFRALLPICKMKSSWENWHSWFTGNEVLLGTCVQASVPDFVHTSSIEVAGPSSYSEIIQNGHQQDPLESTWSAPYPYSKMLAEKAVLTANGWTLKNSDPKKAPSIQGQVYYISDDMPHQSYDSVNYTLNKEFGLCLDSRWSPPLALICWIGLLLDIVGFLLSPIYTCQPPFNRHTVTLTNSVFTFSYKKAQQDLAYKLLYS</sequence>
<evidence type="ECO:0000259" key="2">
    <source>
        <dbReference type="Pfam" id="PF01073"/>
    </source>
</evidence>
<dbReference type="EMBL" id="JASSZA010000007">
    <property type="protein sequence ID" value="KAK2106725.1"/>
    <property type="molecule type" value="Genomic_DNA"/>
</dbReference>
<keyword evidence="4" id="KW-1185">Reference proteome</keyword>
<feature type="domain" description="3-beta hydroxysteroid dehydrogenase/isomerase" evidence="2">
    <location>
        <begin position="93"/>
        <end position="167"/>
    </location>
</feature>
<evidence type="ECO:0000256" key="1">
    <source>
        <dbReference type="ARBA" id="ARBA00023027"/>
    </source>
</evidence>
<keyword evidence="1" id="KW-0520">NAD</keyword>
<reference evidence="3 4" key="1">
    <citation type="submission" date="2023-05" db="EMBL/GenBank/DDBJ databases">
        <title>B98-5 Cell Line De Novo Hybrid Assembly: An Optical Mapping Approach.</title>
        <authorList>
            <person name="Kananen K."/>
            <person name="Auerbach J.A."/>
            <person name="Kautto E."/>
            <person name="Blachly J.S."/>
        </authorList>
    </citation>
    <scope>NUCLEOTIDE SEQUENCE [LARGE SCALE GENOMIC DNA]</scope>
    <source>
        <strain evidence="3">B95-8</strain>
        <tissue evidence="3">Cell line</tissue>
    </source>
</reference>
<dbReference type="InterPro" id="IPR036291">
    <property type="entry name" value="NAD(P)-bd_dom_sf"/>
</dbReference>
<evidence type="ECO:0000313" key="3">
    <source>
        <dbReference type="EMBL" id="KAK2106725.1"/>
    </source>
</evidence>
<name>A0ABQ9VCB6_SAGOE</name>
<dbReference type="Proteomes" id="UP001266305">
    <property type="component" value="Unassembled WGS sequence"/>
</dbReference>
<accession>A0ABQ9VCB6</accession>
<dbReference type="SUPFAM" id="SSF51735">
    <property type="entry name" value="NAD(P)-binding Rossmann-fold domains"/>
    <property type="match status" value="1"/>
</dbReference>
<proteinExistence type="predicted"/>
<gene>
    <name evidence="3" type="ORF">P7K49_016239</name>
</gene>
<dbReference type="InterPro" id="IPR002225">
    <property type="entry name" value="3Beta_OHSteriod_DH/Estase"/>
</dbReference>
<feature type="domain" description="3-beta hydroxysteroid dehydrogenase/isomerase" evidence="2">
    <location>
        <begin position="168"/>
        <end position="211"/>
    </location>
</feature>
<protein>
    <recommendedName>
        <fullName evidence="2">3-beta hydroxysteroid dehydrogenase/isomerase domain-containing protein</fullName>
    </recommendedName>
</protein>
<dbReference type="Gene3D" id="3.40.50.720">
    <property type="entry name" value="NAD(P)-binding Rossmann-like Domain"/>
    <property type="match status" value="1"/>
</dbReference>
<dbReference type="Pfam" id="PF01073">
    <property type="entry name" value="3Beta_HSD"/>
    <property type="match status" value="2"/>
</dbReference>